<evidence type="ECO:0008006" key="3">
    <source>
        <dbReference type="Google" id="ProtNLM"/>
    </source>
</evidence>
<evidence type="ECO:0000313" key="1">
    <source>
        <dbReference type="EMBL" id="EIP88647.1"/>
    </source>
</evidence>
<dbReference type="RefSeq" id="WP_006025741.1">
    <property type="nucleotide sequence ID" value="NZ_ABBM01000458.1"/>
</dbReference>
<name>A0ABN0G8Z3_9BURK</name>
<reference evidence="2" key="1">
    <citation type="journal article" date="2012" name="J. Bacteriol.">
        <title>Revised Genome Sequence of Burkholderia thailandensis MSMB43 with Improved Annotation.</title>
        <authorList>
            <person name="Zhuo Y."/>
            <person name="Liu L."/>
            <person name="Wang Q."/>
            <person name="Liu X."/>
            <person name="Ren B."/>
            <person name="Liu M."/>
            <person name="Ni P."/>
            <person name="Cheng Y.Q."/>
            <person name="Zhang L."/>
        </authorList>
    </citation>
    <scope>NUCLEOTIDE SEQUENCE [LARGE SCALE GENOMIC DNA]</scope>
    <source>
        <strain evidence="2">MSMB43</strain>
    </source>
</reference>
<evidence type="ECO:0000313" key="2">
    <source>
        <dbReference type="Proteomes" id="UP000004682"/>
    </source>
</evidence>
<sequence length="460" mass="52512">MRNIKAISRERFNVYVDWTRSAHIRDAILELEWYADVHERVLGVVAMDMTDNDYSLVVLGRDEVGRFRAIDLKLSFPYVGTARSQLKRLMARHIETGKKVFPQHDATGEAFDVLTPIVERQRLHPSFLVLSENKFWVGARTVVSEMMRHFVDVDGNFVEQFQTTGFDARLWELYLFAYFKEAGFHFDRDMHAPDFVLGRYGQKVAVEAVTVNPSDTEVLRRKDQPAWQPRDQADIEQRLLAYMPLKFGSTLHSKLSKKPPYWELEHVKGLPLVFALADFHEPQSMTWSHPAVLEYLYGLTQTASHDEDGNLRLETKAVDPYVKENGTKIPAGFFNLPNAEHVSGVLFSSTGTLSKFNRIGRIAGFGTDASRMIRMGACHHHAPNASKPLLFHFEVKPGEVTETWAEGLSLFHNPNAGIPIADDMFPGIAQHRLQDGQFRSIIPDFHPYMSMTYHFATTDN</sequence>
<gene>
    <name evidence="1" type="ORF">A33K_14747</name>
</gene>
<keyword evidence="2" id="KW-1185">Reference proteome</keyword>
<proteinExistence type="predicted"/>
<protein>
    <recommendedName>
        <fullName evidence="3">Glycosaminoglycan attachment protein</fullName>
    </recommendedName>
</protein>
<accession>A0ABN0G8Z3</accession>
<dbReference type="Proteomes" id="UP000004682">
    <property type="component" value="Unassembled WGS sequence"/>
</dbReference>
<organism evidence="1 2">
    <name type="scientific">Burkholderia humptydooensis MSMB43</name>
    <dbReference type="NCBI Taxonomy" id="441157"/>
    <lineage>
        <taxon>Bacteria</taxon>
        <taxon>Pseudomonadati</taxon>
        <taxon>Pseudomonadota</taxon>
        <taxon>Betaproteobacteria</taxon>
        <taxon>Burkholderiales</taxon>
        <taxon>Burkholderiaceae</taxon>
        <taxon>Burkholderia</taxon>
        <taxon>pseudomallei group</taxon>
    </lineage>
</organism>
<dbReference type="EMBL" id="JH692062">
    <property type="protein sequence ID" value="EIP88647.1"/>
    <property type="molecule type" value="Genomic_DNA"/>
</dbReference>